<dbReference type="Proteomes" id="UP000189818">
    <property type="component" value="Unassembled WGS sequence"/>
</dbReference>
<dbReference type="GO" id="GO:0046081">
    <property type="term" value="P:dUTP catabolic process"/>
    <property type="evidence" value="ECO:0007669"/>
    <property type="project" value="TreeGrafter"/>
</dbReference>
<dbReference type="STRING" id="439228.SAMN06295920_101519"/>
<dbReference type="GO" id="GO:0046047">
    <property type="term" value="P:TTP catabolic process"/>
    <property type="evidence" value="ECO:0007669"/>
    <property type="project" value="TreeGrafter"/>
</dbReference>
<dbReference type="FunFam" id="1.10.287.1080:FF:000001">
    <property type="entry name" value="Nucleoside triphosphate pyrophosphohydrolase"/>
    <property type="match status" value="1"/>
</dbReference>
<dbReference type="InterPro" id="IPR048015">
    <property type="entry name" value="NTP-PPase_MazG-like_N"/>
</dbReference>
<dbReference type="AlphaFoldDB" id="A0A1T5A356"/>
<dbReference type="EMBL" id="FUYM01000001">
    <property type="protein sequence ID" value="SKB29305.1"/>
    <property type="molecule type" value="Genomic_DNA"/>
</dbReference>
<dbReference type="InterPro" id="IPR048011">
    <property type="entry name" value="NTP-PPase_MazG-like_C"/>
</dbReference>
<dbReference type="PANTHER" id="PTHR30522:SF0">
    <property type="entry name" value="NUCLEOSIDE TRIPHOSPHATE PYROPHOSPHOHYDROLASE"/>
    <property type="match status" value="1"/>
</dbReference>
<dbReference type="NCBIfam" id="TIGR00444">
    <property type="entry name" value="mazG"/>
    <property type="match status" value="1"/>
</dbReference>
<gene>
    <name evidence="2" type="ORF">SAMN06295920_101519</name>
</gene>
<accession>A0A1T5A356</accession>
<reference evidence="3" key="1">
    <citation type="submission" date="2017-02" db="EMBL/GenBank/DDBJ databases">
        <authorList>
            <person name="Varghese N."/>
            <person name="Submissions S."/>
        </authorList>
    </citation>
    <scope>NUCLEOTIDE SEQUENCE [LARGE SCALE GENOMIC DNA]</scope>
    <source>
        <strain evidence="3">UM2</strain>
    </source>
</reference>
<proteinExistence type="predicted"/>
<dbReference type="CDD" id="cd11529">
    <property type="entry name" value="NTP-PPase_MazG_Cterm"/>
    <property type="match status" value="1"/>
</dbReference>
<dbReference type="Pfam" id="PF03819">
    <property type="entry name" value="MazG"/>
    <property type="match status" value="1"/>
</dbReference>
<organism evidence="2 3">
    <name type="scientific">Rhizorhabdus histidinilytica</name>
    <dbReference type="NCBI Taxonomy" id="439228"/>
    <lineage>
        <taxon>Bacteria</taxon>
        <taxon>Pseudomonadati</taxon>
        <taxon>Pseudomonadota</taxon>
        <taxon>Alphaproteobacteria</taxon>
        <taxon>Sphingomonadales</taxon>
        <taxon>Sphingomonadaceae</taxon>
        <taxon>Rhizorhabdus</taxon>
    </lineage>
</organism>
<keyword evidence="3" id="KW-1185">Reference proteome</keyword>
<dbReference type="InterPro" id="IPR004518">
    <property type="entry name" value="MazG-like_dom"/>
</dbReference>
<dbReference type="GO" id="GO:0006950">
    <property type="term" value="P:response to stress"/>
    <property type="evidence" value="ECO:0007669"/>
    <property type="project" value="UniProtKB-ARBA"/>
</dbReference>
<dbReference type="GO" id="GO:0046061">
    <property type="term" value="P:dATP catabolic process"/>
    <property type="evidence" value="ECO:0007669"/>
    <property type="project" value="TreeGrafter"/>
</dbReference>
<dbReference type="SUPFAM" id="SSF101386">
    <property type="entry name" value="all-alpha NTP pyrophosphatases"/>
    <property type="match status" value="2"/>
</dbReference>
<evidence type="ECO:0000259" key="1">
    <source>
        <dbReference type="Pfam" id="PF03819"/>
    </source>
</evidence>
<dbReference type="GO" id="GO:0046076">
    <property type="term" value="P:dTTP catabolic process"/>
    <property type="evidence" value="ECO:0007669"/>
    <property type="project" value="TreeGrafter"/>
</dbReference>
<dbReference type="Gene3D" id="1.10.287.1080">
    <property type="entry name" value="MazG-like"/>
    <property type="match status" value="2"/>
</dbReference>
<dbReference type="GO" id="GO:0047429">
    <property type="term" value="F:nucleoside triphosphate diphosphatase activity"/>
    <property type="evidence" value="ECO:0007669"/>
    <property type="project" value="InterPro"/>
</dbReference>
<dbReference type="PANTHER" id="PTHR30522">
    <property type="entry name" value="NUCLEOSIDE TRIPHOSPHATE PYROPHOSPHOHYDROLASE"/>
    <property type="match status" value="1"/>
</dbReference>
<name>A0A1T5A356_9SPHN</name>
<evidence type="ECO:0000313" key="2">
    <source>
        <dbReference type="EMBL" id="SKB29305.1"/>
    </source>
</evidence>
<dbReference type="GO" id="GO:0046052">
    <property type="term" value="P:UTP catabolic process"/>
    <property type="evidence" value="ECO:0007669"/>
    <property type="project" value="TreeGrafter"/>
</dbReference>
<dbReference type="InterPro" id="IPR011551">
    <property type="entry name" value="NTP_PyrPHydrolase_MazG"/>
</dbReference>
<sequence>MTAMLEELRDIMARLRDPETGCPWDVEQDFRTIAPYTIEEAYEVADAIERDDMAALRDELGDLQLQVVFHARMAEEAGAFDLKDVLASISAKMIRRHPHVFGDGASPGWEEIKAAERAGASEDGSALAGVASALPALLRAEKLQKRAARTGFDWPDQSGAREKVVEEIDEVDRATSAEHRFEEMGDLLFALVNWARKCGIDPEAALRAANAKFEKRFRAMEDMAGDRFAGLTLDEKEELWVRAKAGEAGRSHPAGR</sequence>
<dbReference type="GO" id="GO:0006203">
    <property type="term" value="P:dGTP catabolic process"/>
    <property type="evidence" value="ECO:0007669"/>
    <property type="project" value="TreeGrafter"/>
</dbReference>
<protein>
    <submittedName>
        <fullName evidence="2">ATP diphosphatase</fullName>
    </submittedName>
</protein>
<dbReference type="CDD" id="cd11528">
    <property type="entry name" value="NTP-PPase_MazG_Nterm"/>
    <property type="match status" value="1"/>
</dbReference>
<feature type="domain" description="NTP pyrophosphohydrolase MazG-like" evidence="1">
    <location>
        <begin position="28"/>
        <end position="101"/>
    </location>
</feature>
<dbReference type="NCBIfam" id="NF007113">
    <property type="entry name" value="PRK09562.1"/>
    <property type="match status" value="1"/>
</dbReference>
<evidence type="ECO:0000313" key="3">
    <source>
        <dbReference type="Proteomes" id="UP000189818"/>
    </source>
</evidence>